<organism evidence="2 3">
    <name type="scientific">Araneus ventricosus</name>
    <name type="common">Orbweaver spider</name>
    <name type="synonym">Epeira ventricosa</name>
    <dbReference type="NCBI Taxonomy" id="182803"/>
    <lineage>
        <taxon>Eukaryota</taxon>
        <taxon>Metazoa</taxon>
        <taxon>Ecdysozoa</taxon>
        <taxon>Arthropoda</taxon>
        <taxon>Chelicerata</taxon>
        <taxon>Arachnida</taxon>
        <taxon>Araneae</taxon>
        <taxon>Araneomorphae</taxon>
        <taxon>Entelegynae</taxon>
        <taxon>Araneoidea</taxon>
        <taxon>Araneidae</taxon>
        <taxon>Araneus</taxon>
    </lineage>
</organism>
<evidence type="ECO:0000313" key="3">
    <source>
        <dbReference type="Proteomes" id="UP000499080"/>
    </source>
</evidence>
<dbReference type="InterPro" id="IPR036397">
    <property type="entry name" value="RNaseH_sf"/>
</dbReference>
<evidence type="ECO:0000313" key="1">
    <source>
        <dbReference type="EMBL" id="GBN71175.1"/>
    </source>
</evidence>
<gene>
    <name evidence="2" type="ORF">AVEN_106866_1</name>
    <name evidence="1" type="ORF">AVEN_8408_1</name>
</gene>
<protein>
    <recommendedName>
        <fullName evidence="4">MULE transposase domain-containing protein</fullName>
    </recommendedName>
</protein>
<evidence type="ECO:0000313" key="2">
    <source>
        <dbReference type="EMBL" id="GBN71192.1"/>
    </source>
</evidence>
<dbReference type="AlphaFoldDB" id="A0A4Y2R623"/>
<reference evidence="2 3" key="1">
    <citation type="journal article" date="2019" name="Sci. Rep.">
        <title>Orb-weaving spider Araneus ventricosus genome elucidates the spidroin gene catalogue.</title>
        <authorList>
            <person name="Kono N."/>
            <person name="Nakamura H."/>
            <person name="Ohtoshi R."/>
            <person name="Moran D.A.P."/>
            <person name="Shinohara A."/>
            <person name="Yoshida Y."/>
            <person name="Fujiwara M."/>
            <person name="Mori M."/>
            <person name="Tomita M."/>
            <person name="Arakawa K."/>
        </authorList>
    </citation>
    <scope>NUCLEOTIDE SEQUENCE [LARGE SCALE GENOMIC DNA]</scope>
</reference>
<dbReference type="PANTHER" id="PTHR47326">
    <property type="entry name" value="TRANSPOSABLE ELEMENT TC3 TRANSPOSASE-LIKE PROTEIN"/>
    <property type="match status" value="1"/>
</dbReference>
<dbReference type="Gene3D" id="3.30.420.10">
    <property type="entry name" value="Ribonuclease H-like superfamily/Ribonuclease H"/>
    <property type="match status" value="1"/>
</dbReference>
<comment type="caution">
    <text evidence="2">The sequence shown here is derived from an EMBL/GenBank/DDBJ whole genome shotgun (WGS) entry which is preliminary data.</text>
</comment>
<dbReference type="GO" id="GO:0003676">
    <property type="term" value="F:nucleic acid binding"/>
    <property type="evidence" value="ECO:0007669"/>
    <property type="project" value="InterPro"/>
</dbReference>
<dbReference type="Proteomes" id="UP000499080">
    <property type="component" value="Unassembled WGS sequence"/>
</dbReference>
<evidence type="ECO:0008006" key="4">
    <source>
        <dbReference type="Google" id="ProtNLM"/>
    </source>
</evidence>
<proteinExistence type="predicted"/>
<dbReference type="PANTHER" id="PTHR47326:SF1">
    <property type="entry name" value="HTH PSQ-TYPE DOMAIN-CONTAINING PROTEIN"/>
    <property type="match status" value="1"/>
</dbReference>
<name>A0A4Y2R623_ARAVE</name>
<accession>A0A4Y2R623</accession>
<dbReference type="EMBL" id="BGPR01015933">
    <property type="protein sequence ID" value="GBN71175.1"/>
    <property type="molecule type" value="Genomic_DNA"/>
</dbReference>
<dbReference type="EMBL" id="BGPR01015934">
    <property type="protein sequence ID" value="GBN71192.1"/>
    <property type="molecule type" value="Genomic_DNA"/>
</dbReference>
<keyword evidence="3" id="KW-1185">Reference proteome</keyword>
<dbReference type="OrthoDB" id="6437429at2759"/>
<sequence length="114" mass="13334">MGDYINRHKVQICCSEKPKTARSHILDSPKANVWCLLRHNKIISTFFYHEKTVDGNVYAYMLEIYASTYLQDMEPQVVVFFNKNETPSHWATFSRELLNSHFPNRWTGRGGPIP</sequence>